<dbReference type="Gene3D" id="3.90.79.10">
    <property type="entry name" value="Nucleoside Triphosphate Pyrophosphohydrolase"/>
    <property type="match status" value="1"/>
</dbReference>
<feature type="domain" description="Nudix hydrolase" evidence="3">
    <location>
        <begin position="9"/>
        <end position="141"/>
    </location>
</feature>
<evidence type="ECO:0000313" key="5">
    <source>
        <dbReference type="Proteomes" id="UP000177078"/>
    </source>
</evidence>
<accession>A0A1G2RD77</accession>
<evidence type="ECO:0000256" key="1">
    <source>
        <dbReference type="ARBA" id="ARBA00001946"/>
    </source>
</evidence>
<proteinExistence type="predicted"/>
<dbReference type="SUPFAM" id="SSF55811">
    <property type="entry name" value="Nudix"/>
    <property type="match status" value="1"/>
</dbReference>
<sequence>MKNQSEEAKDFINLGIVLNNKGEVLMIKRVKPETGRDGSVLSWAFPAGKQRYQETRGECVKREILAETGYDIESIRQIDLALHSQFPIMIVYHLCKLNTPEPIAKPQEAHEVAEIKWVKPSEIKNLITTRLNPKVAKELKIEI</sequence>
<gene>
    <name evidence="4" type="ORF">A3F15_01200</name>
</gene>
<dbReference type="InterPro" id="IPR000086">
    <property type="entry name" value="NUDIX_hydrolase_dom"/>
</dbReference>
<dbReference type="AlphaFoldDB" id="A0A1G2RD77"/>
<dbReference type="CDD" id="cd02883">
    <property type="entry name" value="NUDIX_Hydrolase"/>
    <property type="match status" value="1"/>
</dbReference>
<dbReference type="STRING" id="1802457.A3F15_01200"/>
<comment type="cofactor">
    <cofactor evidence="1">
        <name>Mg(2+)</name>
        <dbReference type="ChEBI" id="CHEBI:18420"/>
    </cofactor>
</comment>
<dbReference type="EMBL" id="MHUC01000018">
    <property type="protein sequence ID" value="OHA70805.1"/>
    <property type="molecule type" value="Genomic_DNA"/>
</dbReference>
<dbReference type="PROSITE" id="PS00893">
    <property type="entry name" value="NUDIX_BOX"/>
    <property type="match status" value="1"/>
</dbReference>
<organism evidence="4 5">
    <name type="scientific">Candidatus Wildermuthbacteria bacterium RIFCSPHIGHO2_12_FULL_40_12</name>
    <dbReference type="NCBI Taxonomy" id="1802457"/>
    <lineage>
        <taxon>Bacteria</taxon>
        <taxon>Candidatus Wildermuthiibacteriota</taxon>
    </lineage>
</organism>
<name>A0A1G2RD77_9BACT</name>
<evidence type="ECO:0000259" key="3">
    <source>
        <dbReference type="PROSITE" id="PS51462"/>
    </source>
</evidence>
<comment type="caution">
    <text evidence="4">The sequence shown here is derived from an EMBL/GenBank/DDBJ whole genome shotgun (WGS) entry which is preliminary data.</text>
</comment>
<dbReference type="PROSITE" id="PS51462">
    <property type="entry name" value="NUDIX"/>
    <property type="match status" value="1"/>
</dbReference>
<dbReference type="PANTHER" id="PTHR43046">
    <property type="entry name" value="GDP-MANNOSE MANNOSYL HYDROLASE"/>
    <property type="match status" value="1"/>
</dbReference>
<evidence type="ECO:0000256" key="2">
    <source>
        <dbReference type="ARBA" id="ARBA00022801"/>
    </source>
</evidence>
<dbReference type="InterPro" id="IPR015797">
    <property type="entry name" value="NUDIX_hydrolase-like_dom_sf"/>
</dbReference>
<reference evidence="4 5" key="1">
    <citation type="journal article" date="2016" name="Nat. Commun.">
        <title>Thousands of microbial genomes shed light on interconnected biogeochemical processes in an aquifer system.</title>
        <authorList>
            <person name="Anantharaman K."/>
            <person name="Brown C.T."/>
            <person name="Hug L.A."/>
            <person name="Sharon I."/>
            <person name="Castelle C.J."/>
            <person name="Probst A.J."/>
            <person name="Thomas B.C."/>
            <person name="Singh A."/>
            <person name="Wilkins M.J."/>
            <person name="Karaoz U."/>
            <person name="Brodie E.L."/>
            <person name="Williams K.H."/>
            <person name="Hubbard S.S."/>
            <person name="Banfield J.F."/>
        </authorList>
    </citation>
    <scope>NUCLEOTIDE SEQUENCE [LARGE SCALE GENOMIC DNA]</scope>
</reference>
<protein>
    <recommendedName>
        <fullName evidence="3">Nudix hydrolase domain-containing protein</fullName>
    </recommendedName>
</protein>
<dbReference type="Pfam" id="PF00293">
    <property type="entry name" value="NUDIX"/>
    <property type="match status" value="1"/>
</dbReference>
<dbReference type="InterPro" id="IPR020084">
    <property type="entry name" value="NUDIX_hydrolase_CS"/>
</dbReference>
<dbReference type="GO" id="GO:0016787">
    <property type="term" value="F:hydrolase activity"/>
    <property type="evidence" value="ECO:0007669"/>
    <property type="project" value="UniProtKB-KW"/>
</dbReference>
<dbReference type="PANTHER" id="PTHR43046:SF2">
    <property type="entry name" value="8-OXO-DGTP DIPHOSPHATASE-RELATED"/>
    <property type="match status" value="1"/>
</dbReference>
<evidence type="ECO:0000313" key="4">
    <source>
        <dbReference type="EMBL" id="OHA70805.1"/>
    </source>
</evidence>
<dbReference type="Proteomes" id="UP000177078">
    <property type="component" value="Unassembled WGS sequence"/>
</dbReference>
<keyword evidence="2" id="KW-0378">Hydrolase</keyword>